<reference evidence="2 3" key="1">
    <citation type="submission" date="2014-11" db="EMBL/GenBank/DDBJ databases">
        <authorList>
            <person name="Zhu J."/>
            <person name="Qi W."/>
            <person name="Song R."/>
        </authorList>
    </citation>
    <scope>NUCLEOTIDE SEQUENCE [LARGE SCALE GENOMIC DNA]</scope>
</reference>
<feature type="compositionally biased region" description="Pro residues" evidence="1">
    <location>
        <begin position="281"/>
        <end position="291"/>
    </location>
</feature>
<dbReference type="InParanoid" id="A0A0G4GIQ9"/>
<dbReference type="VEuPathDB" id="CryptoDB:Vbra_17840"/>
<evidence type="ECO:0000313" key="3">
    <source>
        <dbReference type="Proteomes" id="UP000041254"/>
    </source>
</evidence>
<proteinExistence type="predicted"/>
<organism evidence="2 3">
    <name type="scientific">Vitrella brassicaformis (strain CCMP3155)</name>
    <dbReference type="NCBI Taxonomy" id="1169540"/>
    <lineage>
        <taxon>Eukaryota</taxon>
        <taxon>Sar</taxon>
        <taxon>Alveolata</taxon>
        <taxon>Colpodellida</taxon>
        <taxon>Vitrellaceae</taxon>
        <taxon>Vitrella</taxon>
    </lineage>
</organism>
<dbReference type="Proteomes" id="UP000041254">
    <property type="component" value="Unassembled WGS sequence"/>
</dbReference>
<name>A0A0G4GIQ9_VITBC</name>
<feature type="compositionally biased region" description="Low complexity" evidence="1">
    <location>
        <begin position="264"/>
        <end position="280"/>
    </location>
</feature>
<evidence type="ECO:0000313" key="2">
    <source>
        <dbReference type="EMBL" id="CEM29584.1"/>
    </source>
</evidence>
<protein>
    <submittedName>
        <fullName evidence="2">Uncharacterized protein</fullName>
    </submittedName>
</protein>
<gene>
    <name evidence="2" type="ORF">Vbra_17840</name>
</gene>
<dbReference type="AlphaFoldDB" id="A0A0G4GIQ9"/>
<dbReference type="EMBL" id="CDMY01000677">
    <property type="protein sequence ID" value="CEM29584.1"/>
    <property type="molecule type" value="Genomic_DNA"/>
</dbReference>
<accession>A0A0G4GIQ9</accession>
<keyword evidence="3" id="KW-1185">Reference proteome</keyword>
<feature type="region of interest" description="Disordered" evidence="1">
    <location>
        <begin position="256"/>
        <end position="310"/>
    </location>
</feature>
<sequence>MRRRSATESLIEAPPSLSWVRRARRHNRAHLLEILSDNKPWELAEGMEWLPDETQPRQQEPDLVMQQSWEIPTQLEDVTPAELRDMYEKRKRKLEHLYRHTWIDLGGGLSMYVWALTRGQLESMLCKWIHWKAYSDTHSSDPHSPRVDLLTLMQTDIASVVQHGTDALSYPFSWQRTRAAMDWQKVREGAGRSLADTSDDLSAYEETDEPAELTKRRVMKRLRGDRTELRLFEKLLYSAAYKKVDEHLTSLFGTEINEAPPEPAASASTAHDTPSPSAASSPPPSPPPSPSRPRNRHTSKGSSGILSRARQWVSHTAPNEVLFAVEPRGVRAAAVRRLAELEGWCAVETASRRWSRVSGYDMLSYTDVGSAMMWAAME</sequence>
<evidence type="ECO:0000256" key="1">
    <source>
        <dbReference type="SAM" id="MobiDB-lite"/>
    </source>
</evidence>